<dbReference type="STRING" id="1210086.GCA_001613105_00871"/>
<reference evidence="1 2" key="1">
    <citation type="submission" date="2018-07" db="EMBL/GenBank/DDBJ databases">
        <title>Genomic Encyclopedia of Type Strains, Phase IV (KMG-IV): sequencing the most valuable type-strain genomes for metagenomic binning, comparative biology and taxonomic classification.</title>
        <authorList>
            <person name="Goeker M."/>
        </authorList>
    </citation>
    <scope>NUCLEOTIDE SEQUENCE [LARGE SCALE GENOMIC DNA]</scope>
    <source>
        <strain evidence="1 2">DSM 44290</strain>
    </source>
</reference>
<sequence>MSAVGGTLSGMPVLSRRRMVAVLVAAGLSVGVVAPSANAGGALNGVELIDPANSFASAAMAIEIGYTTTDQRGAPASASGGLYLPKGLPPVGGWPLVVWAHGTVGIGDSCAPSRRPQSERNSVYFNRILDSGYAVLAPDYQGLGTPGQFSYYNTAVEGASILDAVAAVRATPVPLSHDWVVIGQSEGAHAAMSAAALSAGHGAAEGLRGVIATGLRTDPPRSLREMFRVDSTGSANQVGYAGYYLAALAELHPERVTPYLSDFGRDYVESAATQCLSDLVARAGGRRPEALVADPADPTPTFESDIAALTGYRENGFTTDIALGYGTADIDVPPDETDAYASALQDMNPGIRVTVDQYPGKDHSGAFVASLPNALAFLRTHLR</sequence>
<protein>
    <submittedName>
        <fullName evidence="1">Secretory lipase</fullName>
    </submittedName>
</protein>
<dbReference type="Gene3D" id="3.40.50.1820">
    <property type="entry name" value="alpha/beta hydrolase"/>
    <property type="match status" value="2"/>
</dbReference>
<evidence type="ECO:0000313" key="2">
    <source>
        <dbReference type="Proteomes" id="UP000254869"/>
    </source>
</evidence>
<proteinExistence type="predicted"/>
<dbReference type="Pfam" id="PF03583">
    <property type="entry name" value="LIP"/>
    <property type="match status" value="1"/>
</dbReference>
<dbReference type="GO" id="GO:0004806">
    <property type="term" value="F:triacylglycerol lipase activity"/>
    <property type="evidence" value="ECO:0007669"/>
    <property type="project" value="InterPro"/>
</dbReference>
<accession>A0A370IEM1</accession>
<dbReference type="EMBL" id="QQBC01000002">
    <property type="protein sequence ID" value="RDI67894.1"/>
    <property type="molecule type" value="Genomic_DNA"/>
</dbReference>
<dbReference type="InterPro" id="IPR029058">
    <property type="entry name" value="AB_hydrolase_fold"/>
</dbReference>
<dbReference type="Proteomes" id="UP000254869">
    <property type="component" value="Unassembled WGS sequence"/>
</dbReference>
<evidence type="ECO:0000313" key="1">
    <source>
        <dbReference type="EMBL" id="RDI67894.1"/>
    </source>
</evidence>
<dbReference type="PANTHER" id="PTHR34853:SF1">
    <property type="entry name" value="LIPASE 5"/>
    <property type="match status" value="1"/>
</dbReference>
<dbReference type="SUPFAM" id="SSF53474">
    <property type="entry name" value="alpha/beta-Hydrolases"/>
    <property type="match status" value="1"/>
</dbReference>
<dbReference type="AlphaFoldDB" id="A0A370IEM1"/>
<gene>
    <name evidence="1" type="ORF">DFR76_102295</name>
</gene>
<keyword evidence="2" id="KW-1185">Reference proteome</keyword>
<dbReference type="PANTHER" id="PTHR34853">
    <property type="match status" value="1"/>
</dbReference>
<name>A0A370IEM1_9NOCA</name>
<organism evidence="1 2">
    <name type="scientific">Nocardia pseudobrasiliensis</name>
    <dbReference type="NCBI Taxonomy" id="45979"/>
    <lineage>
        <taxon>Bacteria</taxon>
        <taxon>Bacillati</taxon>
        <taxon>Actinomycetota</taxon>
        <taxon>Actinomycetes</taxon>
        <taxon>Mycobacteriales</taxon>
        <taxon>Nocardiaceae</taxon>
        <taxon>Nocardia</taxon>
    </lineage>
</organism>
<dbReference type="InterPro" id="IPR005152">
    <property type="entry name" value="Lipase_secreted"/>
</dbReference>
<dbReference type="PIRSF" id="PIRSF029171">
    <property type="entry name" value="Esterase_LipA"/>
    <property type="match status" value="1"/>
</dbReference>
<comment type="caution">
    <text evidence="1">The sequence shown here is derived from an EMBL/GenBank/DDBJ whole genome shotgun (WGS) entry which is preliminary data.</text>
</comment>
<dbReference type="GO" id="GO:0016042">
    <property type="term" value="P:lipid catabolic process"/>
    <property type="evidence" value="ECO:0007669"/>
    <property type="project" value="InterPro"/>
</dbReference>